<dbReference type="GeneID" id="24607708"/>
<reference evidence="1 2" key="1">
    <citation type="journal article" date="2015" name="Genome Announc.">
        <title>Complete Genome of Bacillus megaterium Podophage Pascal.</title>
        <authorList>
            <person name="Snowden J.D."/>
            <person name="Vega Gonzalez A.E."/>
            <person name="Maroun J.W."/>
            <person name="Hernandez A.C."/>
            <person name="Kuty Everett G.F."/>
        </authorList>
    </citation>
    <scope>NUCLEOTIDE SEQUENCE [LARGE SCALE GENOMIC DNA]</scope>
</reference>
<dbReference type="RefSeq" id="YP_009151497.1">
    <property type="nucleotide sequence ID" value="NC_027372.1"/>
</dbReference>
<keyword evidence="2" id="KW-1185">Reference proteome</keyword>
<evidence type="ECO:0000313" key="1">
    <source>
        <dbReference type="EMBL" id="AIW03664.1"/>
    </source>
</evidence>
<dbReference type="KEGG" id="vg:24607708"/>
<dbReference type="EMBL" id="KM236247">
    <property type="protein sequence ID" value="AIW03664.1"/>
    <property type="molecule type" value="Genomic_DNA"/>
</dbReference>
<dbReference type="Proteomes" id="UP000030208">
    <property type="component" value="Segment"/>
</dbReference>
<gene>
    <name evidence="1" type="ORF">CPT_Pascal29</name>
</gene>
<accession>A0A0A0RPV2</accession>
<proteinExistence type="predicted"/>
<organism evidence="1 2">
    <name type="scientific">Bacillus phage Pascal</name>
    <dbReference type="NCBI Taxonomy" id="1540092"/>
    <lineage>
        <taxon>Viruses</taxon>
        <taxon>Duplodnaviria</taxon>
        <taxon>Heunggongvirae</taxon>
        <taxon>Uroviricota</taxon>
        <taxon>Caudoviricetes</taxon>
        <taxon>Pagevirus</taxon>
        <taxon>Pagevirus pascal</taxon>
    </lineage>
</organism>
<sequence length="57" mass="6760">MKTVEEQLKDYIDALVYLHSISEKDMKDSSLSKYSQTLATAEEYTYRNIIQKLREIK</sequence>
<dbReference type="OrthoDB" id="25308at10239"/>
<name>A0A0A0RPV2_9CAUD</name>
<evidence type="ECO:0000313" key="2">
    <source>
        <dbReference type="Proteomes" id="UP000030208"/>
    </source>
</evidence>
<protein>
    <submittedName>
        <fullName evidence="1">Uncharacterized protein</fullName>
    </submittedName>
</protein>